<dbReference type="InterPro" id="IPR037036">
    <property type="entry name" value="PDED_dom_sf"/>
</dbReference>
<reference evidence="6" key="1">
    <citation type="journal article" date="2021" name="Proc. Natl. Acad. Sci. U.S.A.">
        <title>Three genomes in the algal genus Volvox reveal the fate of a haploid sex-determining region after a transition to homothallism.</title>
        <authorList>
            <person name="Yamamoto K."/>
            <person name="Hamaji T."/>
            <person name="Kawai-Toyooka H."/>
            <person name="Matsuzaki R."/>
            <person name="Takahashi F."/>
            <person name="Nishimura Y."/>
            <person name="Kawachi M."/>
            <person name="Noguchi H."/>
            <person name="Minakuchi Y."/>
            <person name="Umen J.G."/>
            <person name="Toyoda A."/>
            <person name="Nozaki H."/>
        </authorList>
    </citation>
    <scope>NUCLEOTIDE SEQUENCE</scope>
    <source>
        <strain evidence="6">NIES-3786</strain>
    </source>
</reference>
<protein>
    <recommendedName>
        <fullName evidence="5">GMP phosphodiesterase delta subunit domain-containing protein</fullName>
    </recommendedName>
</protein>
<keyword evidence="7" id="KW-1185">Reference proteome</keyword>
<name>A0A8J4CTU4_9CHLO</name>
<dbReference type="EMBL" id="BNCP01000031">
    <property type="protein sequence ID" value="GIL85066.1"/>
    <property type="molecule type" value="Genomic_DNA"/>
</dbReference>
<evidence type="ECO:0000256" key="4">
    <source>
        <dbReference type="ARBA" id="ARBA00023121"/>
    </source>
</evidence>
<dbReference type="FunFam" id="2.70.50.40:FF:000003">
    <property type="entry name" value="UNC119 homologue, putative"/>
    <property type="match status" value="1"/>
</dbReference>
<dbReference type="Gene3D" id="2.70.50.40">
    <property type="entry name" value="GMP phosphodiesterase, delta subunit"/>
    <property type="match status" value="1"/>
</dbReference>
<keyword evidence="2" id="KW-0813">Transport</keyword>
<dbReference type="InterPro" id="IPR014756">
    <property type="entry name" value="Ig_E-set"/>
</dbReference>
<accession>A0A8J4CTU4</accession>
<dbReference type="Pfam" id="PF05351">
    <property type="entry name" value="GMP_PDE_delta"/>
    <property type="match status" value="1"/>
</dbReference>
<feature type="domain" description="GMP phosphodiesterase delta subunit" evidence="5">
    <location>
        <begin position="52"/>
        <end position="207"/>
    </location>
</feature>
<dbReference type="GO" id="GO:0060271">
    <property type="term" value="P:cilium assembly"/>
    <property type="evidence" value="ECO:0007669"/>
    <property type="project" value="TreeGrafter"/>
</dbReference>
<dbReference type="Proteomes" id="UP000747110">
    <property type="component" value="Unassembled WGS sequence"/>
</dbReference>
<organism evidence="6 7">
    <name type="scientific">Volvox reticuliferus</name>
    <dbReference type="NCBI Taxonomy" id="1737510"/>
    <lineage>
        <taxon>Eukaryota</taxon>
        <taxon>Viridiplantae</taxon>
        <taxon>Chlorophyta</taxon>
        <taxon>core chlorophytes</taxon>
        <taxon>Chlorophyceae</taxon>
        <taxon>CS clade</taxon>
        <taxon>Chlamydomonadales</taxon>
        <taxon>Volvocaceae</taxon>
        <taxon>Volvox</taxon>
    </lineage>
</organism>
<dbReference type="GO" id="GO:0005929">
    <property type="term" value="C:cilium"/>
    <property type="evidence" value="ECO:0007669"/>
    <property type="project" value="TreeGrafter"/>
</dbReference>
<dbReference type="OrthoDB" id="526296at2759"/>
<dbReference type="InterPro" id="IPR051519">
    <property type="entry name" value="PDE6D_unc-119_myristoyl-bd"/>
</dbReference>
<dbReference type="InterPro" id="IPR008015">
    <property type="entry name" value="PDED_dom"/>
</dbReference>
<dbReference type="AlphaFoldDB" id="A0A8J4CTU4"/>
<evidence type="ECO:0000313" key="6">
    <source>
        <dbReference type="EMBL" id="GIL85066.1"/>
    </source>
</evidence>
<dbReference type="PANTHER" id="PTHR12951:SF1">
    <property type="entry name" value="PROTEIN UNC-119 HOMOLOG"/>
    <property type="match status" value="1"/>
</dbReference>
<feature type="non-terminal residue" evidence="6">
    <location>
        <position position="210"/>
    </location>
</feature>
<comment type="caution">
    <text evidence="6">The sequence shown here is derived from an EMBL/GenBank/DDBJ whole genome shotgun (WGS) entry which is preliminary data.</text>
</comment>
<sequence length="210" mass="24698">YFPVLRKQIIHSNQGYSRQFFVRGLNKMSNTTPEVVLSYDKPTRGYLCPLSANTYGIEFLKFEIKDYDTNRVVYQVAREPDPEPLPDTLDPEVENLIRSVKYTFPASFLKFKTVRTLLEFCVGPQPVGNLRMIERHFFKDKLVRSYDFEFGFCIPNSTNSWEAIYDVPEHSTAMINDYVAHPFAHKSDSFYFVDNKLIMHNKAEYQYVRE</sequence>
<dbReference type="SUPFAM" id="SSF81296">
    <property type="entry name" value="E set domains"/>
    <property type="match status" value="1"/>
</dbReference>
<evidence type="ECO:0000256" key="2">
    <source>
        <dbReference type="ARBA" id="ARBA00022448"/>
    </source>
</evidence>
<gene>
    <name evidence="6" type="ORF">Vretifemale_13689</name>
</gene>
<keyword evidence="3" id="KW-0653">Protein transport</keyword>
<evidence type="ECO:0000259" key="5">
    <source>
        <dbReference type="Pfam" id="PF05351"/>
    </source>
</evidence>
<evidence type="ECO:0000256" key="3">
    <source>
        <dbReference type="ARBA" id="ARBA00022927"/>
    </source>
</evidence>
<proteinExistence type="inferred from homology"/>
<dbReference type="GO" id="GO:0042953">
    <property type="term" value="P:lipoprotein transport"/>
    <property type="evidence" value="ECO:0007669"/>
    <property type="project" value="TreeGrafter"/>
</dbReference>
<keyword evidence="4" id="KW-0446">Lipid-binding</keyword>
<comment type="similarity">
    <text evidence="1">Belongs to the PDE6D/unc-119 family.</text>
</comment>
<evidence type="ECO:0000313" key="7">
    <source>
        <dbReference type="Proteomes" id="UP000747110"/>
    </source>
</evidence>
<dbReference type="PANTHER" id="PTHR12951">
    <property type="entry name" value="RETINAL PROTEIN 4"/>
    <property type="match status" value="1"/>
</dbReference>
<evidence type="ECO:0000256" key="1">
    <source>
        <dbReference type="ARBA" id="ARBA00008102"/>
    </source>
</evidence>
<dbReference type="GO" id="GO:0008289">
    <property type="term" value="F:lipid binding"/>
    <property type="evidence" value="ECO:0007669"/>
    <property type="project" value="UniProtKB-KW"/>
</dbReference>